<dbReference type="Proteomes" id="UP000510821">
    <property type="component" value="Chromosome"/>
</dbReference>
<feature type="binding site" evidence="8">
    <location>
        <begin position="123"/>
        <end position="125"/>
    </location>
    <ligand>
        <name>GTP</name>
        <dbReference type="ChEBI" id="CHEBI:37565"/>
    </ligand>
</feature>
<dbReference type="InterPro" id="IPR024757">
    <property type="entry name" value="FtsZ_C"/>
</dbReference>
<dbReference type="PROSITE" id="PS01135">
    <property type="entry name" value="FTSZ_2"/>
    <property type="match status" value="1"/>
</dbReference>
<organism evidence="13 14">
    <name type="scientific">Fermentimicrarchaeum limneticum</name>
    <dbReference type="NCBI Taxonomy" id="2795018"/>
    <lineage>
        <taxon>Archaea</taxon>
        <taxon>Candidatus Micrarchaeota</taxon>
        <taxon>Candidatus Fermentimicrarchaeales</taxon>
        <taxon>Candidatus Fermentimicrarchaeaceae</taxon>
        <taxon>Candidatus Fermentimicrarchaeum</taxon>
    </lineage>
</organism>
<keyword evidence="3 8" id="KW-0132">Cell division</keyword>
<comment type="subunit">
    <text evidence="8">Homodimer. Polymerizes to form a dynamic ring structure in a strictly GTP-dependent manner. Interacts directly with several other division proteins.</text>
</comment>
<evidence type="ECO:0000256" key="5">
    <source>
        <dbReference type="ARBA" id="ARBA00023134"/>
    </source>
</evidence>
<dbReference type="SMART" id="SM00865">
    <property type="entry name" value="Tubulin_C"/>
    <property type="match status" value="1"/>
</dbReference>
<evidence type="ECO:0000256" key="10">
    <source>
        <dbReference type="RuleBase" id="RU003360"/>
    </source>
</evidence>
<dbReference type="GO" id="GO:0043093">
    <property type="term" value="P:FtsZ-dependent cytokinesis"/>
    <property type="evidence" value="ECO:0007669"/>
    <property type="project" value="UniProtKB-UniRule"/>
</dbReference>
<dbReference type="GO" id="GO:0005737">
    <property type="term" value="C:cytoplasm"/>
    <property type="evidence" value="ECO:0007669"/>
    <property type="project" value="UniProtKB-SubCell"/>
</dbReference>
<dbReference type="SUPFAM" id="SSF52490">
    <property type="entry name" value="Tubulin nucleotide-binding domain-like"/>
    <property type="match status" value="1"/>
</dbReference>
<feature type="binding site" evidence="8">
    <location>
        <position position="157"/>
    </location>
    <ligand>
        <name>GTP</name>
        <dbReference type="ChEBI" id="CHEBI:37565"/>
    </ligand>
</feature>
<dbReference type="PANTHER" id="PTHR30314:SF9">
    <property type="entry name" value="CELL DIVISION PROTEIN FTSZ 2"/>
    <property type="match status" value="1"/>
</dbReference>
<dbReference type="SMART" id="SM00864">
    <property type="entry name" value="Tubulin"/>
    <property type="match status" value="1"/>
</dbReference>
<evidence type="ECO:0000313" key="14">
    <source>
        <dbReference type="Proteomes" id="UP000510821"/>
    </source>
</evidence>
<keyword evidence="4 8" id="KW-0547">Nucleotide-binding</keyword>
<dbReference type="Pfam" id="PF12327">
    <property type="entry name" value="FtsZ_C"/>
    <property type="match status" value="1"/>
</dbReference>
<feature type="binding site" evidence="8">
    <location>
        <position position="200"/>
    </location>
    <ligand>
        <name>GTP</name>
        <dbReference type="ChEBI" id="CHEBI:37565"/>
    </ligand>
</feature>
<dbReference type="GO" id="GO:0003924">
    <property type="term" value="F:GTPase activity"/>
    <property type="evidence" value="ECO:0007669"/>
    <property type="project" value="UniProtKB-UniRule"/>
</dbReference>
<dbReference type="InterPro" id="IPR036525">
    <property type="entry name" value="Tubulin/FtsZ_GTPase_sf"/>
</dbReference>
<keyword evidence="2 8" id="KW-0963">Cytoplasm</keyword>
<evidence type="ECO:0000256" key="3">
    <source>
        <dbReference type="ARBA" id="ARBA00022618"/>
    </source>
</evidence>
<evidence type="ECO:0000256" key="7">
    <source>
        <dbReference type="ARBA" id="ARBA00023306"/>
    </source>
</evidence>
<feature type="domain" description="Tubulin/FtsZ GTPase" evidence="11">
    <location>
        <begin position="27"/>
        <end position="218"/>
    </location>
</feature>
<dbReference type="GO" id="GO:0032153">
    <property type="term" value="C:cell division site"/>
    <property type="evidence" value="ECO:0007669"/>
    <property type="project" value="UniProtKB-UniRule"/>
</dbReference>
<dbReference type="PROSITE" id="PS01134">
    <property type="entry name" value="FTSZ_1"/>
    <property type="match status" value="1"/>
</dbReference>
<dbReference type="GO" id="GO:0051258">
    <property type="term" value="P:protein polymerization"/>
    <property type="evidence" value="ECO:0007669"/>
    <property type="project" value="UniProtKB-UniRule"/>
</dbReference>
<comment type="subcellular location">
    <subcellularLocation>
        <location evidence="8">Cytoplasm</location>
    </subcellularLocation>
    <text evidence="8">Assembles at midcell at the inner surface of the cytoplasmic membrane.</text>
</comment>
<evidence type="ECO:0000256" key="4">
    <source>
        <dbReference type="ARBA" id="ARBA00022741"/>
    </source>
</evidence>
<feature type="domain" description="Tubulin/FtsZ 2-layer sandwich" evidence="12">
    <location>
        <begin position="220"/>
        <end position="337"/>
    </location>
</feature>
<comment type="function">
    <text evidence="8">Essential cell division protein that forms a contractile ring structure (Z ring) at the future cell division site. The regulation of the ring assembly controls the timing and the location of cell division. One of the functions of the FtsZ ring is to recruit other cell division proteins to the septum to produce a new cell wall between the dividing cells. Binds GTP and shows GTPase activity.</text>
</comment>
<proteinExistence type="inferred from homology"/>
<reference evidence="14" key="1">
    <citation type="submission" date="2020-07" db="EMBL/GenBank/DDBJ databases">
        <title>Metabolic diversity and evolutionary history of the archaeal phylum ###Micrarchaeota### uncovered from a freshwater lake metagenome.</title>
        <authorList>
            <person name="Kadnikov V.V."/>
            <person name="Savvichev A.S."/>
            <person name="Mardanov A.V."/>
            <person name="Beletsky A.V."/>
            <person name="Chupakov A.V."/>
            <person name="Kokryatskaya N.M."/>
            <person name="Pimenov N.V."/>
            <person name="Ravin N.V."/>
        </authorList>
    </citation>
    <scope>NUCLEOTIDE SEQUENCE [LARGE SCALE GENOMIC DNA]</scope>
</reference>
<dbReference type="InterPro" id="IPR018316">
    <property type="entry name" value="Tubulin/FtsZ_2-layer-sand-dom"/>
</dbReference>
<evidence type="ECO:0000313" key="13">
    <source>
        <dbReference type="EMBL" id="QLJ52424.1"/>
    </source>
</evidence>
<dbReference type="CDD" id="cd02201">
    <property type="entry name" value="FtsZ_type1"/>
    <property type="match status" value="1"/>
</dbReference>
<dbReference type="Pfam" id="PF00091">
    <property type="entry name" value="Tubulin"/>
    <property type="match status" value="1"/>
</dbReference>
<gene>
    <name evidence="8" type="primary">ftsZ</name>
    <name evidence="13" type="ORF">Sv326_0249</name>
</gene>
<dbReference type="InterPro" id="IPR045061">
    <property type="entry name" value="FtsZ/CetZ"/>
</dbReference>
<dbReference type="EMBL" id="CP058998">
    <property type="protein sequence ID" value="QLJ52424.1"/>
    <property type="molecule type" value="Genomic_DNA"/>
</dbReference>
<dbReference type="InterPro" id="IPR020805">
    <property type="entry name" value="Cell_div_FtsZ_CS"/>
</dbReference>
<evidence type="ECO:0000256" key="8">
    <source>
        <dbReference type="HAMAP-Rule" id="MF_00909"/>
    </source>
</evidence>
<evidence type="ECO:0000256" key="9">
    <source>
        <dbReference type="NCBIfam" id="TIGR00065"/>
    </source>
</evidence>
<dbReference type="InterPro" id="IPR003008">
    <property type="entry name" value="Tubulin_FtsZ_GTPase"/>
</dbReference>
<feature type="binding site" evidence="8">
    <location>
        <position position="154"/>
    </location>
    <ligand>
        <name>GTP</name>
        <dbReference type="ChEBI" id="CHEBI:37565"/>
    </ligand>
</feature>
<evidence type="ECO:0000259" key="12">
    <source>
        <dbReference type="SMART" id="SM00865"/>
    </source>
</evidence>
<sequence>MEGLIKSVIGERDSSNLDDLGGTEQIKIVTVGVGGAGNNTINRLIRAGIKGCNLLAVNTDKQHLNMIDEKAKKLLIGKTLTKGLGAGGYPEIGIKAAEIDRPMLEKELSGSHLVFLCAGMGGGTGTGATPVIAEIAKEQGAITVAMVTYPFNLERARRVKADEGIAKLRKVTDSVIILDNNRLVKIVPNLPMNEAFSVADEILAKAIGGLVWTITQPSLINIDFADVRSIMGGGGVGFIAVGEGKGTDKVTSAAEGVLKNRLLDVDFEGATGALIHISGGSDLTLGDAIKAGEIVTERMDPHANVKWGARLIPGYDGKIEIVAIVTGVKGASIMGKPLEETRESTPYSDIEVIG</sequence>
<evidence type="ECO:0000256" key="2">
    <source>
        <dbReference type="ARBA" id="ARBA00022490"/>
    </source>
</evidence>
<protein>
    <recommendedName>
        <fullName evidence="8 9">Cell division protein FtsZ</fullName>
    </recommendedName>
</protein>
<dbReference type="InterPro" id="IPR008280">
    <property type="entry name" value="Tub_FtsZ_C"/>
</dbReference>
<dbReference type="GO" id="GO:0005525">
    <property type="term" value="F:GTP binding"/>
    <property type="evidence" value="ECO:0007669"/>
    <property type="project" value="UniProtKB-UniRule"/>
</dbReference>
<evidence type="ECO:0000256" key="6">
    <source>
        <dbReference type="ARBA" id="ARBA00023210"/>
    </source>
</evidence>
<keyword evidence="5 8" id="KW-0342">GTP-binding</keyword>
<evidence type="ECO:0000259" key="11">
    <source>
        <dbReference type="SMART" id="SM00864"/>
    </source>
</evidence>
<keyword evidence="6 8" id="KW-0717">Septation</keyword>
<dbReference type="Gene3D" id="3.40.50.1440">
    <property type="entry name" value="Tubulin/FtsZ, GTPase domain"/>
    <property type="match status" value="1"/>
</dbReference>
<accession>A0A7D6BUK4</accession>
<keyword evidence="7 8" id="KW-0131">Cell cycle</keyword>
<evidence type="ECO:0000256" key="1">
    <source>
        <dbReference type="ARBA" id="ARBA00009690"/>
    </source>
</evidence>
<dbReference type="PANTHER" id="PTHR30314">
    <property type="entry name" value="CELL DIVISION PROTEIN FTSZ-RELATED"/>
    <property type="match status" value="1"/>
</dbReference>
<dbReference type="InterPro" id="IPR000158">
    <property type="entry name" value="Cell_div_FtsZ"/>
</dbReference>
<dbReference type="KEGG" id="flt:Sv326_0249"/>
<dbReference type="PRINTS" id="PR00423">
    <property type="entry name" value="CELLDVISFTSZ"/>
</dbReference>
<dbReference type="NCBIfam" id="TIGR00065">
    <property type="entry name" value="ftsZ"/>
    <property type="match status" value="1"/>
</dbReference>
<comment type="similarity">
    <text evidence="1 8 10">Belongs to the FtsZ family.</text>
</comment>
<dbReference type="SUPFAM" id="SSF55307">
    <property type="entry name" value="Tubulin C-terminal domain-like"/>
    <property type="match status" value="1"/>
</dbReference>
<name>A0A7D6BUK4_FERL1</name>
<dbReference type="AlphaFoldDB" id="A0A7D6BUK4"/>
<feature type="binding site" evidence="8">
    <location>
        <begin position="35"/>
        <end position="39"/>
    </location>
    <ligand>
        <name>GTP</name>
        <dbReference type="ChEBI" id="CHEBI:37565"/>
    </ligand>
</feature>
<dbReference type="HAMAP" id="MF_00909">
    <property type="entry name" value="FtsZ"/>
    <property type="match status" value="1"/>
</dbReference>